<evidence type="ECO:0000313" key="3">
    <source>
        <dbReference type="Proteomes" id="UP001604277"/>
    </source>
</evidence>
<proteinExistence type="predicted"/>
<feature type="compositionally biased region" description="Basic and acidic residues" evidence="1">
    <location>
        <begin position="1"/>
        <end position="15"/>
    </location>
</feature>
<feature type="compositionally biased region" description="Basic and acidic residues" evidence="1">
    <location>
        <begin position="100"/>
        <end position="114"/>
    </location>
</feature>
<organism evidence="2 3">
    <name type="scientific">Forsythia ovata</name>
    <dbReference type="NCBI Taxonomy" id="205694"/>
    <lineage>
        <taxon>Eukaryota</taxon>
        <taxon>Viridiplantae</taxon>
        <taxon>Streptophyta</taxon>
        <taxon>Embryophyta</taxon>
        <taxon>Tracheophyta</taxon>
        <taxon>Spermatophyta</taxon>
        <taxon>Magnoliopsida</taxon>
        <taxon>eudicotyledons</taxon>
        <taxon>Gunneridae</taxon>
        <taxon>Pentapetalae</taxon>
        <taxon>asterids</taxon>
        <taxon>lamiids</taxon>
        <taxon>Lamiales</taxon>
        <taxon>Oleaceae</taxon>
        <taxon>Forsythieae</taxon>
        <taxon>Forsythia</taxon>
    </lineage>
</organism>
<name>A0ABD1U6N8_9LAMI</name>
<dbReference type="EMBL" id="JBFOLJ010000007">
    <property type="protein sequence ID" value="KAL2520433.1"/>
    <property type="molecule type" value="Genomic_DNA"/>
</dbReference>
<evidence type="ECO:0000313" key="2">
    <source>
        <dbReference type="EMBL" id="KAL2520433.1"/>
    </source>
</evidence>
<evidence type="ECO:0000256" key="1">
    <source>
        <dbReference type="SAM" id="MobiDB-lite"/>
    </source>
</evidence>
<accession>A0ABD1U6N8</accession>
<dbReference type="Proteomes" id="UP001604277">
    <property type="component" value="Unassembled WGS sequence"/>
</dbReference>
<keyword evidence="3" id="KW-1185">Reference proteome</keyword>
<dbReference type="AlphaFoldDB" id="A0ABD1U6N8"/>
<protein>
    <submittedName>
        <fullName evidence="2">Uncharacterized protein</fullName>
    </submittedName>
</protein>
<comment type="caution">
    <text evidence="2">The sequence shown here is derived from an EMBL/GenBank/DDBJ whole genome shotgun (WGS) entry which is preliminary data.</text>
</comment>
<reference evidence="3" key="1">
    <citation type="submission" date="2024-07" db="EMBL/GenBank/DDBJ databases">
        <title>Two chromosome-level genome assemblies of Korean endemic species Abeliophyllum distichum and Forsythia ovata (Oleaceae).</title>
        <authorList>
            <person name="Jang H."/>
        </authorList>
    </citation>
    <scope>NUCLEOTIDE SEQUENCE [LARGE SCALE GENOMIC DNA]</scope>
</reference>
<feature type="region of interest" description="Disordered" evidence="1">
    <location>
        <begin position="1"/>
        <end position="27"/>
    </location>
</feature>
<gene>
    <name evidence="2" type="ORF">Fot_24356</name>
</gene>
<feature type="region of interest" description="Disordered" evidence="1">
    <location>
        <begin position="87"/>
        <end position="114"/>
    </location>
</feature>
<sequence length="114" mass="13062">MGENDLERQSEHLEDSDFNPNKQREEIPDVIAREGEKVPKKCNRWQKKISIAKTVSTLAEQVQTLMVENRAKNTIPGAQVKNKKRIGAEAKAPATSHSHLHIEPHNSRRYQLKE</sequence>